<reference evidence="2" key="1">
    <citation type="journal article" date="2014" name="Front. Microbiol.">
        <title>High frequency of phylogenetically diverse reductive dehalogenase-homologous genes in deep subseafloor sedimentary metagenomes.</title>
        <authorList>
            <person name="Kawai M."/>
            <person name="Futagami T."/>
            <person name="Toyoda A."/>
            <person name="Takaki Y."/>
            <person name="Nishi S."/>
            <person name="Hori S."/>
            <person name="Arai W."/>
            <person name="Tsubouchi T."/>
            <person name="Morono Y."/>
            <person name="Uchiyama I."/>
            <person name="Ito T."/>
            <person name="Fujiyama A."/>
            <person name="Inagaki F."/>
            <person name="Takami H."/>
        </authorList>
    </citation>
    <scope>NUCLEOTIDE SEQUENCE</scope>
    <source>
        <strain evidence="2">Expedition CK06-06</strain>
    </source>
</reference>
<proteinExistence type="predicted"/>
<gene>
    <name evidence="2" type="ORF">S01H4_16634</name>
</gene>
<feature type="transmembrane region" description="Helical" evidence="1">
    <location>
        <begin position="195"/>
        <end position="213"/>
    </location>
</feature>
<evidence type="ECO:0000313" key="2">
    <source>
        <dbReference type="EMBL" id="GAG55913.1"/>
    </source>
</evidence>
<dbReference type="EMBL" id="BART01007298">
    <property type="protein sequence ID" value="GAG55913.1"/>
    <property type="molecule type" value="Genomic_DNA"/>
</dbReference>
<name>X0Z6B0_9ZZZZ</name>
<accession>X0Z6B0</accession>
<keyword evidence="1" id="KW-0812">Transmembrane</keyword>
<feature type="transmembrane region" description="Helical" evidence="1">
    <location>
        <begin position="32"/>
        <end position="55"/>
    </location>
</feature>
<keyword evidence="1" id="KW-1133">Transmembrane helix</keyword>
<evidence type="ECO:0000256" key="1">
    <source>
        <dbReference type="SAM" id="Phobius"/>
    </source>
</evidence>
<keyword evidence="1" id="KW-0472">Membrane</keyword>
<dbReference type="AlphaFoldDB" id="X0Z6B0"/>
<comment type="caution">
    <text evidence="2">The sequence shown here is derived from an EMBL/GenBank/DDBJ whole genome shotgun (WGS) entry which is preliminary data.</text>
</comment>
<protein>
    <submittedName>
        <fullName evidence="2">Uncharacterized protein</fullName>
    </submittedName>
</protein>
<organism evidence="2">
    <name type="scientific">marine sediment metagenome</name>
    <dbReference type="NCBI Taxonomy" id="412755"/>
    <lineage>
        <taxon>unclassified sequences</taxon>
        <taxon>metagenomes</taxon>
        <taxon>ecological metagenomes</taxon>
    </lineage>
</organism>
<sequence length="215" mass="24609">MTENERKWYHSEYHYDRDENGVRLYRTNYWKVAAAVTLIPAIILMAVSLGLIIGWNTNVGTPFRREVSNYVNSADEMYDPHLVIQILNRSIKGIENLGLKPTDNAAAFPWNRNYRHTPQFSIDQITSVIAYADNFIEWKEQSYGTGVIEVAADVYDKKMGHLREITANIDTTSVAMAYCLNTLGCFWYAYDWTLFFIGLLVLLAGLIFGLISSDK</sequence>